<organism evidence="2 3">
    <name type="scientific">Ajellomyces capsulatus (strain H143)</name>
    <name type="common">Darling's disease fungus</name>
    <name type="synonym">Histoplasma capsulatum</name>
    <dbReference type="NCBI Taxonomy" id="544712"/>
    <lineage>
        <taxon>Eukaryota</taxon>
        <taxon>Fungi</taxon>
        <taxon>Dikarya</taxon>
        <taxon>Ascomycota</taxon>
        <taxon>Pezizomycotina</taxon>
        <taxon>Eurotiomycetes</taxon>
        <taxon>Eurotiomycetidae</taxon>
        <taxon>Onygenales</taxon>
        <taxon>Ajellomycetaceae</taxon>
        <taxon>Histoplasma</taxon>
    </lineage>
</organism>
<dbReference type="PROSITE" id="PS51257">
    <property type="entry name" value="PROKAR_LIPOPROTEIN"/>
    <property type="match status" value="1"/>
</dbReference>
<feature type="region of interest" description="Disordered" evidence="1">
    <location>
        <begin position="113"/>
        <end position="218"/>
    </location>
</feature>
<dbReference type="VEuPathDB" id="FungiDB:HCDG_04412"/>
<protein>
    <submittedName>
        <fullName evidence="2">Uncharacterized protein</fullName>
    </submittedName>
</protein>
<proteinExistence type="predicted"/>
<name>C6HDY1_AJECH</name>
<dbReference type="AlphaFoldDB" id="C6HDY1"/>
<accession>C6HDY1</accession>
<feature type="compositionally biased region" description="Pro residues" evidence="1">
    <location>
        <begin position="48"/>
        <end position="58"/>
    </location>
</feature>
<feature type="region of interest" description="Disordered" evidence="1">
    <location>
        <begin position="42"/>
        <end position="68"/>
    </location>
</feature>
<evidence type="ECO:0000313" key="3">
    <source>
        <dbReference type="Proteomes" id="UP000002624"/>
    </source>
</evidence>
<dbReference type="HOGENOM" id="CLU_956349_0_0_1"/>
<feature type="region of interest" description="Disordered" evidence="1">
    <location>
        <begin position="246"/>
        <end position="291"/>
    </location>
</feature>
<feature type="compositionally biased region" description="Basic residues" evidence="1">
    <location>
        <begin position="189"/>
        <end position="199"/>
    </location>
</feature>
<feature type="compositionally biased region" description="Basic and acidic residues" evidence="1">
    <location>
        <begin position="172"/>
        <end position="188"/>
    </location>
</feature>
<dbReference type="Proteomes" id="UP000002624">
    <property type="component" value="Unassembled WGS sequence"/>
</dbReference>
<evidence type="ECO:0000256" key="1">
    <source>
        <dbReference type="SAM" id="MobiDB-lite"/>
    </source>
</evidence>
<dbReference type="EMBL" id="GG692423">
    <property type="protein sequence ID" value="EER41765.1"/>
    <property type="molecule type" value="Genomic_DNA"/>
</dbReference>
<sequence length="291" mass="31487">MLPPKRNLSALMLSLACRSARHRLNPPALYIRTYRWTGSSAFAQRPGCRPPPLSSHPPSPRRDQAYPSHGTSVRLLFPFSTLNTTTRVRHNPKLDDDGNPMLINISPQAAKIGPTQCCPRTVSPSGSGDSSAMGLEGSRAARYRARRPNVARCSSQAPSRRVPPQPAAGASARREGGVGRVTSRDIARRRAVSRGHKAALRANPPGRPPARPPFVRPASSNLGRVLQIQDGHLLLRPCHHHLATAALPTCPHPTHRGRPTGWTAGTGPRNPRKPKSTTDTPLIPRSALLRA</sequence>
<reference evidence="3" key="1">
    <citation type="submission" date="2009-05" db="EMBL/GenBank/DDBJ databases">
        <title>The genome sequence of Ajellomyces capsulatus strain H143.</title>
        <authorList>
            <person name="Champion M."/>
            <person name="Cuomo C.A."/>
            <person name="Ma L.-J."/>
            <person name="Henn M.R."/>
            <person name="Sil A."/>
            <person name="Goldman B."/>
            <person name="Young S.K."/>
            <person name="Kodira C.D."/>
            <person name="Zeng Q."/>
            <person name="Koehrsen M."/>
            <person name="Alvarado L."/>
            <person name="Berlin A.M."/>
            <person name="Borenstein D."/>
            <person name="Chen Z."/>
            <person name="Engels R."/>
            <person name="Freedman E."/>
            <person name="Gellesch M."/>
            <person name="Goldberg J."/>
            <person name="Griggs A."/>
            <person name="Gujja S."/>
            <person name="Heiman D.I."/>
            <person name="Hepburn T.A."/>
            <person name="Howarth C."/>
            <person name="Jen D."/>
            <person name="Larson L."/>
            <person name="Lewis B."/>
            <person name="Mehta T."/>
            <person name="Park D."/>
            <person name="Pearson M."/>
            <person name="Roberts A."/>
            <person name="Saif S."/>
            <person name="Shea T.D."/>
            <person name="Shenoy N."/>
            <person name="Sisk P."/>
            <person name="Stolte C."/>
            <person name="Sykes S."/>
            <person name="Walk T."/>
            <person name="White J."/>
            <person name="Yandava C."/>
            <person name="Klein B."/>
            <person name="McEwen J.G."/>
            <person name="Puccia R."/>
            <person name="Goldman G.H."/>
            <person name="Felipe M.S."/>
            <person name="Nino-Vega G."/>
            <person name="San-Blas G."/>
            <person name="Taylor J.W."/>
            <person name="Mendoza L."/>
            <person name="Galagan J.E."/>
            <person name="Nusbaum C."/>
            <person name="Birren B.W."/>
        </authorList>
    </citation>
    <scope>NUCLEOTIDE SEQUENCE [LARGE SCALE GENOMIC DNA]</scope>
    <source>
        <strain evidence="3">H143</strain>
    </source>
</reference>
<gene>
    <name evidence="2" type="ORF">HCDG_04412</name>
</gene>
<feature type="compositionally biased region" description="Pro residues" evidence="1">
    <location>
        <begin position="205"/>
        <end position="215"/>
    </location>
</feature>
<evidence type="ECO:0000313" key="2">
    <source>
        <dbReference type="EMBL" id="EER41765.1"/>
    </source>
</evidence>